<evidence type="ECO:0000259" key="11">
    <source>
        <dbReference type="PROSITE" id="PS51171"/>
    </source>
</evidence>
<gene>
    <name evidence="14" type="ORF">PBRA_000121</name>
</gene>
<feature type="non-terminal residue" evidence="14">
    <location>
        <position position="1"/>
    </location>
</feature>
<dbReference type="GO" id="GO:0005737">
    <property type="term" value="C:cytoplasm"/>
    <property type="evidence" value="ECO:0007669"/>
    <property type="project" value="TreeGrafter"/>
</dbReference>
<evidence type="ECO:0000259" key="13">
    <source>
        <dbReference type="PROSITE" id="PS51671"/>
    </source>
</evidence>
<organism evidence="14 15">
    <name type="scientific">Plasmodiophora brassicae</name>
    <name type="common">Clubroot disease agent</name>
    <dbReference type="NCBI Taxonomy" id="37360"/>
    <lineage>
        <taxon>Eukaryota</taxon>
        <taxon>Sar</taxon>
        <taxon>Rhizaria</taxon>
        <taxon>Endomyxa</taxon>
        <taxon>Phytomyxea</taxon>
        <taxon>Plasmodiophorida</taxon>
        <taxon>Plasmodiophoridae</taxon>
        <taxon>Plasmodiophora</taxon>
    </lineage>
</organism>
<name>A0A0G4IGJ6_PLABS</name>
<evidence type="ECO:0000256" key="2">
    <source>
        <dbReference type="ARBA" id="ARBA00012068"/>
    </source>
</evidence>
<dbReference type="PANTHER" id="PTHR21022:SF19">
    <property type="entry name" value="PREPHENATE DEHYDRATASE-RELATED"/>
    <property type="match status" value="1"/>
</dbReference>
<dbReference type="SUPFAM" id="SSF55021">
    <property type="entry name" value="ACT-like"/>
    <property type="match status" value="1"/>
</dbReference>
<evidence type="ECO:0000256" key="6">
    <source>
        <dbReference type="ARBA" id="ARBA00023002"/>
    </source>
</evidence>
<evidence type="ECO:0000256" key="10">
    <source>
        <dbReference type="ARBA" id="ARBA00049260"/>
    </source>
</evidence>
<evidence type="ECO:0000256" key="5">
    <source>
        <dbReference type="ARBA" id="ARBA00022605"/>
    </source>
</evidence>
<dbReference type="InterPro" id="IPR045865">
    <property type="entry name" value="ACT-like_dom_sf"/>
</dbReference>
<dbReference type="InterPro" id="IPR008927">
    <property type="entry name" value="6-PGluconate_DH-like_C_sf"/>
</dbReference>
<dbReference type="CDD" id="cd13631">
    <property type="entry name" value="PBP2_Ct-PDT_like"/>
    <property type="match status" value="1"/>
</dbReference>
<dbReference type="GO" id="GO:0004665">
    <property type="term" value="F:prephenate dehydrogenase (NADP+) activity"/>
    <property type="evidence" value="ECO:0007669"/>
    <property type="project" value="InterPro"/>
</dbReference>
<keyword evidence="6" id="KW-0560">Oxidoreductase</keyword>
<evidence type="ECO:0000259" key="12">
    <source>
        <dbReference type="PROSITE" id="PS51176"/>
    </source>
</evidence>
<evidence type="ECO:0000256" key="1">
    <source>
        <dbReference type="ARBA" id="ARBA00005067"/>
    </source>
</evidence>
<dbReference type="InterPro" id="IPR001086">
    <property type="entry name" value="Preph_deHydtase"/>
</dbReference>
<dbReference type="Pfam" id="PF26213">
    <property type="entry name" value="TYRAAT1_C"/>
    <property type="match status" value="1"/>
</dbReference>
<keyword evidence="15" id="KW-1185">Reference proteome</keyword>
<keyword evidence="4" id="KW-0827">Tyrosine biosynthesis</keyword>
<feature type="domain" description="ACT" evidence="13">
    <location>
        <begin position="208"/>
        <end position="298"/>
    </location>
</feature>
<dbReference type="Proteomes" id="UP000039324">
    <property type="component" value="Unassembled WGS sequence"/>
</dbReference>
<dbReference type="EMBL" id="CDSF01000001">
    <property type="protein sequence ID" value="CEO94336.1"/>
    <property type="molecule type" value="Genomic_DNA"/>
</dbReference>
<keyword evidence="7" id="KW-0057">Aromatic amino acid biosynthesis</keyword>
<dbReference type="PROSITE" id="PS51176">
    <property type="entry name" value="PDH_ADH"/>
    <property type="match status" value="1"/>
</dbReference>
<dbReference type="Pfam" id="PF00800">
    <property type="entry name" value="PDT"/>
    <property type="match status" value="1"/>
</dbReference>
<keyword evidence="5" id="KW-0028">Amino-acid biosynthesis</keyword>
<dbReference type="STRING" id="37360.A0A0G4IGJ6"/>
<protein>
    <recommendedName>
        <fullName evidence="3">Prephenate dehydrogenase</fullName>
        <ecNumber evidence="2">1.3.1.12</ecNumber>
    </recommendedName>
</protein>
<dbReference type="CDD" id="cd04905">
    <property type="entry name" value="ACT_CM-PDT"/>
    <property type="match status" value="1"/>
</dbReference>
<dbReference type="OrthoDB" id="2414662at2759"/>
<keyword evidence="8" id="KW-0584">Phenylalanine biosynthesis</keyword>
<dbReference type="SUPFAM" id="SSF53850">
    <property type="entry name" value="Periplasmic binding protein-like II"/>
    <property type="match status" value="1"/>
</dbReference>
<dbReference type="OMA" id="IANIPRC"/>
<keyword evidence="9" id="KW-0456">Lyase</keyword>
<dbReference type="PANTHER" id="PTHR21022">
    <property type="entry name" value="PREPHENATE DEHYDRATASE P PROTEIN"/>
    <property type="match status" value="1"/>
</dbReference>
<dbReference type="Gene3D" id="3.30.70.260">
    <property type="match status" value="1"/>
</dbReference>
<dbReference type="Gene3D" id="3.40.50.720">
    <property type="entry name" value="NAD(P)-binding Rossmann-like Domain"/>
    <property type="match status" value="1"/>
</dbReference>
<dbReference type="AlphaFoldDB" id="A0A0G4IGJ6"/>
<dbReference type="InterPro" id="IPR036291">
    <property type="entry name" value="NAD(P)-bd_dom_sf"/>
</dbReference>
<dbReference type="Gene3D" id="3.40.190.10">
    <property type="entry name" value="Periplasmic binding protein-like II"/>
    <property type="match status" value="2"/>
</dbReference>
<feature type="domain" description="Prephenate dehydratase" evidence="11">
    <location>
        <begin position="16"/>
        <end position="193"/>
    </location>
</feature>
<proteinExistence type="predicted"/>
<evidence type="ECO:0000256" key="7">
    <source>
        <dbReference type="ARBA" id="ARBA00023141"/>
    </source>
</evidence>
<evidence type="ECO:0000313" key="15">
    <source>
        <dbReference type="Proteomes" id="UP000039324"/>
    </source>
</evidence>
<evidence type="ECO:0000313" key="14">
    <source>
        <dbReference type="EMBL" id="CEO94336.1"/>
    </source>
</evidence>
<comment type="catalytic activity">
    <reaction evidence="10">
        <text>prephenate + NAD(+) = 3-(4-hydroxyphenyl)pyruvate + CO2 + NADH</text>
        <dbReference type="Rhea" id="RHEA:13869"/>
        <dbReference type="ChEBI" id="CHEBI:16526"/>
        <dbReference type="ChEBI" id="CHEBI:29934"/>
        <dbReference type="ChEBI" id="CHEBI:36242"/>
        <dbReference type="ChEBI" id="CHEBI:57540"/>
        <dbReference type="ChEBI" id="CHEBI:57945"/>
        <dbReference type="EC" id="1.3.1.12"/>
    </reaction>
</comment>
<feature type="domain" description="Prephenate/arogenate dehydrogenase" evidence="12">
    <location>
        <begin position="333"/>
        <end position="604"/>
    </location>
</feature>
<dbReference type="PROSITE" id="PS51671">
    <property type="entry name" value="ACT"/>
    <property type="match status" value="1"/>
</dbReference>
<evidence type="ECO:0000256" key="9">
    <source>
        <dbReference type="ARBA" id="ARBA00023239"/>
    </source>
</evidence>
<evidence type="ECO:0000256" key="8">
    <source>
        <dbReference type="ARBA" id="ARBA00023222"/>
    </source>
</evidence>
<dbReference type="InterPro" id="IPR059064">
    <property type="entry name" value="TYRAAT2_C"/>
</dbReference>
<dbReference type="SUPFAM" id="SSF48179">
    <property type="entry name" value="6-phosphogluconate dehydrogenase C-terminal domain-like"/>
    <property type="match status" value="1"/>
</dbReference>
<dbReference type="SUPFAM" id="SSF51735">
    <property type="entry name" value="NAD(P)-binding Rossmann-fold domains"/>
    <property type="match status" value="1"/>
</dbReference>
<dbReference type="GO" id="GO:0006571">
    <property type="term" value="P:tyrosine biosynthetic process"/>
    <property type="evidence" value="ECO:0007669"/>
    <property type="project" value="UniProtKB-UniPathway"/>
</dbReference>
<sequence length="604" mass="65244">LRGRSVRHLVPMAALRVSYQGEPGAYSEDAARRYFAGSDIELRPCATFADAMRAVKDGVADHAVIPIENSLGGSIHAAYDSLLSSGLFIIGELDYRVRHALLAPKGVDITDVHYVLSHPQALAQCADFLGSRGIHPVPHADTAGAAASVAAERPPATAALASVIAARLHGLDVLHMDCQDEAENFTRFIVLGPTPRMPALGTTCKTSLVFALRDNVPGALFKALAVFALRDIDLTKIESRPGKSLPGRLQPSTPFAPLRYKYCFYLDIVAHCEERSTVNALNHLRELFDFVRVLGTYQSGPAVHNGPTIEGDGNVGMRQPISRPLTGTGPSPLTIAIIGFGTFGQFLAAKIRPLAHRIVAFDFLSDCHAAGAAIGADVADSLDDVFTAHPDVIVVAVSILSFQDVIGKLALGDRYRTTGSVLLVDVLSVKAHPREVLLGHGLPESVDILCTHPMFGPQSAAVSCEGLPFVYDPVRVRDSYRCKGFLDMFRQLGCSMVEMSSEEHDAIAASTQFITHFTGRVLSQLRLKPSAIATRGFLMLLDLVRNTCADSDDLFYALYRFNPRSGAQLAAFRKAVQHVTEVLERGDRDQCHGQESAQQQEGTI</sequence>
<dbReference type="InterPro" id="IPR003099">
    <property type="entry name" value="Prephen_DH"/>
</dbReference>
<dbReference type="GO" id="GO:0008977">
    <property type="term" value="F:prephenate dehydrogenase (NAD+) activity"/>
    <property type="evidence" value="ECO:0007669"/>
    <property type="project" value="UniProtKB-EC"/>
</dbReference>
<dbReference type="NCBIfam" id="NF008865">
    <property type="entry name" value="PRK11898.1"/>
    <property type="match status" value="1"/>
</dbReference>
<comment type="pathway">
    <text evidence="1">Amino-acid biosynthesis; L-tyrosine biosynthesis; (4-hydroxyphenyl)pyruvate from prephenate (NAD(+) route): step 1/1.</text>
</comment>
<dbReference type="PROSITE" id="PS00858">
    <property type="entry name" value="PREPHENATE_DEHYDR_2"/>
    <property type="match status" value="1"/>
</dbReference>
<dbReference type="PROSITE" id="PS51171">
    <property type="entry name" value="PREPHENATE_DEHYDR_3"/>
    <property type="match status" value="1"/>
</dbReference>
<evidence type="ECO:0000256" key="4">
    <source>
        <dbReference type="ARBA" id="ARBA00022498"/>
    </source>
</evidence>
<accession>A0A0G4IGJ6</accession>
<dbReference type="UniPathway" id="UPA00122">
    <property type="reaction ID" value="UER00961"/>
</dbReference>
<evidence type="ECO:0000256" key="3">
    <source>
        <dbReference type="ARBA" id="ARBA00016891"/>
    </source>
</evidence>
<dbReference type="InterPro" id="IPR002912">
    <property type="entry name" value="ACT_dom"/>
</dbReference>
<dbReference type="GO" id="GO:0004664">
    <property type="term" value="F:prephenate dehydratase activity"/>
    <property type="evidence" value="ECO:0007669"/>
    <property type="project" value="InterPro"/>
</dbReference>
<reference evidence="14 15" key="1">
    <citation type="submission" date="2015-02" db="EMBL/GenBank/DDBJ databases">
        <authorList>
            <person name="Chooi Y.-H."/>
        </authorList>
    </citation>
    <scope>NUCLEOTIDE SEQUENCE [LARGE SCALE GENOMIC DNA]</scope>
    <source>
        <strain evidence="14">E3</strain>
    </source>
</reference>
<dbReference type="InterPro" id="IPR018528">
    <property type="entry name" value="Preph_deHydtase_CS"/>
</dbReference>
<dbReference type="GO" id="GO:0009094">
    <property type="term" value="P:L-phenylalanine biosynthetic process"/>
    <property type="evidence" value="ECO:0007669"/>
    <property type="project" value="UniProtKB-KW"/>
</dbReference>
<dbReference type="EC" id="1.3.1.12" evidence="2"/>